<organism evidence="2 3">
    <name type="scientific">Vanrija albida</name>
    <dbReference type="NCBI Taxonomy" id="181172"/>
    <lineage>
        <taxon>Eukaryota</taxon>
        <taxon>Fungi</taxon>
        <taxon>Dikarya</taxon>
        <taxon>Basidiomycota</taxon>
        <taxon>Agaricomycotina</taxon>
        <taxon>Tremellomycetes</taxon>
        <taxon>Trichosporonales</taxon>
        <taxon>Trichosporonaceae</taxon>
        <taxon>Vanrija</taxon>
    </lineage>
</organism>
<feature type="compositionally biased region" description="Polar residues" evidence="1">
    <location>
        <begin position="191"/>
        <end position="202"/>
    </location>
</feature>
<dbReference type="PANTHER" id="PTHR28241:SF1">
    <property type="entry name" value="MITOCHONDRIAL IMPORT PROTEIN 1"/>
    <property type="match status" value="1"/>
</dbReference>
<dbReference type="InterPro" id="IPR013262">
    <property type="entry name" value="OMP_MIM1/TOM13_mt"/>
</dbReference>
<dbReference type="Proteomes" id="UP001565368">
    <property type="component" value="Unassembled WGS sequence"/>
</dbReference>
<evidence type="ECO:0000256" key="1">
    <source>
        <dbReference type="SAM" id="MobiDB-lite"/>
    </source>
</evidence>
<dbReference type="PANTHER" id="PTHR28241">
    <property type="entry name" value="MITOCHONDRIAL IMPORT PROTEIN 1"/>
    <property type="match status" value="1"/>
</dbReference>
<reference evidence="2 3" key="1">
    <citation type="submission" date="2023-08" db="EMBL/GenBank/DDBJ databases">
        <title>Annotated Genome Sequence of Vanrija albida AlHP1.</title>
        <authorList>
            <person name="Herzog R."/>
        </authorList>
    </citation>
    <scope>NUCLEOTIDE SEQUENCE [LARGE SCALE GENOMIC DNA]</scope>
    <source>
        <strain evidence="2 3">AlHP1</strain>
    </source>
</reference>
<dbReference type="GeneID" id="95984991"/>
<gene>
    <name evidence="2" type="ORF">Q8F55_003948</name>
</gene>
<feature type="region of interest" description="Disordered" evidence="1">
    <location>
        <begin position="21"/>
        <end position="51"/>
    </location>
</feature>
<evidence type="ECO:0000313" key="3">
    <source>
        <dbReference type="Proteomes" id="UP001565368"/>
    </source>
</evidence>
<feature type="compositionally biased region" description="Basic and acidic residues" evidence="1">
    <location>
        <begin position="92"/>
        <end position="116"/>
    </location>
</feature>
<dbReference type="RefSeq" id="XP_069209893.1">
    <property type="nucleotide sequence ID" value="XM_069352475.1"/>
</dbReference>
<evidence type="ECO:0000313" key="2">
    <source>
        <dbReference type="EMBL" id="KAL1409949.1"/>
    </source>
</evidence>
<feature type="compositionally biased region" description="Basic and acidic residues" evidence="1">
    <location>
        <begin position="69"/>
        <end position="84"/>
    </location>
</feature>
<proteinExistence type="predicted"/>
<sequence>MSDFNAEDSLAAAFNSSFAMPAAAPRPAAAAPEPEAEPAPEAAAAPELEVEDWKPSYEANLAVWEAEAAEARAKAEATRAKYEDEAAAQLKAKADESKKAAQASKEAKERVERESRLASALTEEPPRPHHKKAADTSSKVREAWELVKDTPTPTASAPASQTWEEISAPHSSVEDISASSPDRNVSEKHSTATGLPVQSSQAVGAGSVDGPAQPPSLTLSIFTNHGALTARRVLAALGINLVLPFINGIMLGLGEITAREAVRFGRLWWRGERAIAGIWHRKPSSGAGSVSGVGLSGSGGF</sequence>
<name>A0ABR3Q5D8_9TREE</name>
<accession>A0ABR3Q5D8</accession>
<keyword evidence="3" id="KW-1185">Reference proteome</keyword>
<comment type="caution">
    <text evidence="2">The sequence shown here is derived from an EMBL/GenBank/DDBJ whole genome shotgun (WGS) entry which is preliminary data.</text>
</comment>
<feature type="region of interest" description="Disordered" evidence="1">
    <location>
        <begin position="69"/>
        <end position="211"/>
    </location>
</feature>
<protein>
    <submittedName>
        <fullName evidence="2">Uncharacterized protein</fullName>
    </submittedName>
</protein>
<feature type="compositionally biased region" description="Basic and acidic residues" evidence="1">
    <location>
        <begin position="138"/>
        <end position="148"/>
    </location>
</feature>
<dbReference type="EMBL" id="JBBXJM010000003">
    <property type="protein sequence ID" value="KAL1409949.1"/>
    <property type="molecule type" value="Genomic_DNA"/>
</dbReference>
<feature type="compositionally biased region" description="Low complexity" evidence="1">
    <location>
        <begin position="21"/>
        <end position="47"/>
    </location>
</feature>
<dbReference type="Pfam" id="PF08219">
    <property type="entry name" value="TOM13"/>
    <property type="match status" value="1"/>
</dbReference>
<feature type="compositionally biased region" description="Polar residues" evidence="1">
    <location>
        <begin position="151"/>
        <end position="164"/>
    </location>
</feature>